<feature type="transmembrane region" description="Helical" evidence="5">
    <location>
        <begin position="521"/>
        <end position="542"/>
    </location>
</feature>
<feature type="region of interest" description="Disordered" evidence="4">
    <location>
        <begin position="269"/>
        <end position="302"/>
    </location>
</feature>
<sequence length="590" mass="62150">MDSGEVELLAGSMATKHIPTFEAGPFTDVVFDDEKPPSSSSAPSVSSEQDFMDDDKRNARAGEGSLKACASSSPTPGTDISPSRTVITILACIAFLLLGGLGGIIGPSVPSLASKLGLLETKLAGVFTSRGLGFLVGSFSMPYLDKYLPKYLLMTLCTTIAGIVTFSVVFAPTISPLLALMFLQGLSLAGVVVTGNAVLVEVWGKAVDPYMQGLHAAFGVGAVLGPVAVGGIGYRDAFLIFSTVAVLPVAGVTLEEIVWGGKERRRRRRQQKKMDKIARDTEEEGQEEDLQRLEEGQEDEARVQVEERRAIILCGENPVEDAASTSSEESGPEESLETEAPPPQGEAIGNLYRGLLSCFLFLYTGSEVGVGGWIATVLLLQGAVKDKEAAAFVVATFWGALTAGRFLAVPLALKLKPSRFLFLQLGITLGSALLFLGVDGGRGGGRGEGGHASLLGMTLASALYGLGMSSIFPLMMTLPGEMNLHLDMKSTSLFVIGACLGEALVPLSMGTLIDKLGPNCFSWFILSTTLGLWVLYGAILWVGREGGRGRRREGGEGKGTDGVGGRRQGERWGGKEGGLEVEEGRTVTSA</sequence>
<feature type="transmembrane region" description="Helical" evidence="5">
    <location>
        <begin position="86"/>
        <end position="105"/>
    </location>
</feature>
<dbReference type="GO" id="GO:0022857">
    <property type="term" value="F:transmembrane transporter activity"/>
    <property type="evidence" value="ECO:0007669"/>
    <property type="project" value="InterPro"/>
</dbReference>
<evidence type="ECO:0000313" key="7">
    <source>
        <dbReference type="Proteomes" id="UP000355283"/>
    </source>
</evidence>
<feature type="compositionally biased region" description="Low complexity" evidence="4">
    <location>
        <begin position="37"/>
        <end position="47"/>
    </location>
</feature>
<evidence type="ECO:0000256" key="5">
    <source>
        <dbReference type="SAM" id="Phobius"/>
    </source>
</evidence>
<evidence type="ECO:0000313" key="6">
    <source>
        <dbReference type="EMBL" id="TFJ87995.1"/>
    </source>
</evidence>
<accession>A0A4D9DEE8</accession>
<feature type="transmembrane region" description="Helical" evidence="5">
    <location>
        <begin position="125"/>
        <end position="144"/>
    </location>
</feature>
<feature type="compositionally biased region" description="Basic and acidic residues" evidence="4">
    <location>
        <begin position="547"/>
        <end position="559"/>
    </location>
</feature>
<keyword evidence="1 5" id="KW-0812">Transmembrane</keyword>
<evidence type="ECO:0008006" key="8">
    <source>
        <dbReference type="Google" id="ProtNLM"/>
    </source>
</evidence>
<dbReference type="SUPFAM" id="SSF103473">
    <property type="entry name" value="MFS general substrate transporter"/>
    <property type="match status" value="1"/>
</dbReference>
<comment type="caution">
    <text evidence="6">The sequence shown here is derived from an EMBL/GenBank/DDBJ whole genome shotgun (WGS) entry which is preliminary data.</text>
</comment>
<organism evidence="6 7">
    <name type="scientific">Nannochloropsis salina CCMP1776</name>
    <dbReference type="NCBI Taxonomy" id="1027361"/>
    <lineage>
        <taxon>Eukaryota</taxon>
        <taxon>Sar</taxon>
        <taxon>Stramenopiles</taxon>
        <taxon>Ochrophyta</taxon>
        <taxon>Eustigmatophyceae</taxon>
        <taxon>Eustigmatales</taxon>
        <taxon>Monodopsidaceae</taxon>
        <taxon>Microchloropsis</taxon>
        <taxon>Microchloropsis salina</taxon>
    </lineage>
</organism>
<protein>
    <recommendedName>
        <fullName evidence="8">Major facilitator superfamily (MFS) profile domain-containing protein</fullName>
    </recommendedName>
</protein>
<dbReference type="AlphaFoldDB" id="A0A4D9DEE8"/>
<dbReference type="PANTHER" id="PTHR23121:SF9">
    <property type="entry name" value="SODIUM-DEPENDENT GLUCOSE TRANSPORTER 1"/>
    <property type="match status" value="1"/>
</dbReference>
<dbReference type="OrthoDB" id="18420at2759"/>
<feature type="transmembrane region" description="Helical" evidence="5">
    <location>
        <begin position="214"/>
        <end position="232"/>
    </location>
</feature>
<name>A0A4D9DEE8_9STRA</name>
<feature type="transmembrane region" description="Helical" evidence="5">
    <location>
        <begin position="389"/>
        <end position="408"/>
    </location>
</feature>
<dbReference type="InterPro" id="IPR011701">
    <property type="entry name" value="MFS"/>
</dbReference>
<dbReference type="Gene3D" id="1.20.1250.20">
    <property type="entry name" value="MFS general substrate transporter like domains"/>
    <property type="match status" value="1"/>
</dbReference>
<dbReference type="InterPro" id="IPR036259">
    <property type="entry name" value="MFS_trans_sf"/>
</dbReference>
<gene>
    <name evidence="6" type="ORF">NSK_000349</name>
</gene>
<feature type="region of interest" description="Disordered" evidence="4">
    <location>
        <begin position="547"/>
        <end position="590"/>
    </location>
</feature>
<proteinExistence type="predicted"/>
<feature type="transmembrane region" description="Helical" evidence="5">
    <location>
        <begin position="458"/>
        <end position="478"/>
    </location>
</feature>
<keyword evidence="7" id="KW-1185">Reference proteome</keyword>
<feature type="region of interest" description="Disordered" evidence="4">
    <location>
        <begin position="320"/>
        <end position="344"/>
    </location>
</feature>
<evidence type="ECO:0000256" key="2">
    <source>
        <dbReference type="ARBA" id="ARBA00022989"/>
    </source>
</evidence>
<feature type="transmembrane region" description="Helical" evidence="5">
    <location>
        <begin position="360"/>
        <end position="383"/>
    </location>
</feature>
<feature type="transmembrane region" description="Helical" evidence="5">
    <location>
        <begin position="177"/>
        <end position="202"/>
    </location>
</feature>
<reference evidence="6 7" key="1">
    <citation type="submission" date="2019-01" db="EMBL/GenBank/DDBJ databases">
        <title>Nuclear Genome Assembly of the Microalgal Biofuel strain Nannochloropsis salina CCMP1776.</title>
        <authorList>
            <person name="Hovde B."/>
        </authorList>
    </citation>
    <scope>NUCLEOTIDE SEQUENCE [LARGE SCALE GENOMIC DNA]</scope>
    <source>
        <strain evidence="6 7">CCMP1776</strain>
    </source>
</reference>
<dbReference type="Proteomes" id="UP000355283">
    <property type="component" value="Unassembled WGS sequence"/>
</dbReference>
<feature type="transmembrane region" description="Helical" evidence="5">
    <location>
        <begin position="490"/>
        <end position="509"/>
    </location>
</feature>
<dbReference type="EMBL" id="SDOX01000002">
    <property type="protein sequence ID" value="TFJ87995.1"/>
    <property type="molecule type" value="Genomic_DNA"/>
</dbReference>
<feature type="compositionally biased region" description="Basic and acidic residues" evidence="4">
    <location>
        <begin position="567"/>
        <end position="590"/>
    </location>
</feature>
<keyword evidence="2 5" id="KW-1133">Transmembrane helix</keyword>
<dbReference type="PANTHER" id="PTHR23121">
    <property type="entry name" value="SODIUM-DEPENDENT GLUCOSE TRANSPORTER 1"/>
    <property type="match status" value="1"/>
</dbReference>
<evidence type="ECO:0000256" key="3">
    <source>
        <dbReference type="ARBA" id="ARBA00023136"/>
    </source>
</evidence>
<feature type="transmembrane region" description="Helical" evidence="5">
    <location>
        <begin position="238"/>
        <end position="259"/>
    </location>
</feature>
<feature type="region of interest" description="Disordered" evidence="4">
    <location>
        <begin position="27"/>
        <end position="57"/>
    </location>
</feature>
<feature type="transmembrane region" description="Helical" evidence="5">
    <location>
        <begin position="420"/>
        <end position="438"/>
    </location>
</feature>
<evidence type="ECO:0000256" key="1">
    <source>
        <dbReference type="ARBA" id="ARBA00022692"/>
    </source>
</evidence>
<dbReference type="Pfam" id="PF07690">
    <property type="entry name" value="MFS_1"/>
    <property type="match status" value="1"/>
</dbReference>
<keyword evidence="3 5" id="KW-0472">Membrane</keyword>
<evidence type="ECO:0000256" key="4">
    <source>
        <dbReference type="SAM" id="MobiDB-lite"/>
    </source>
</evidence>
<feature type="compositionally biased region" description="Basic and acidic residues" evidence="4">
    <location>
        <begin position="289"/>
        <end position="302"/>
    </location>
</feature>
<feature type="transmembrane region" description="Helical" evidence="5">
    <location>
        <begin position="151"/>
        <end position="171"/>
    </location>
</feature>